<dbReference type="Gene3D" id="1.10.10.10">
    <property type="entry name" value="Winged helix-like DNA-binding domain superfamily/Winged helix DNA-binding domain"/>
    <property type="match status" value="1"/>
</dbReference>
<organism evidence="7 8">
    <name type="scientific">Grifola frondosa</name>
    <name type="common">Maitake</name>
    <name type="synonym">Polyporus frondosus</name>
    <dbReference type="NCBI Taxonomy" id="5627"/>
    <lineage>
        <taxon>Eukaryota</taxon>
        <taxon>Fungi</taxon>
        <taxon>Dikarya</taxon>
        <taxon>Basidiomycota</taxon>
        <taxon>Agaricomycotina</taxon>
        <taxon>Agaricomycetes</taxon>
        <taxon>Polyporales</taxon>
        <taxon>Grifolaceae</taxon>
        <taxon>Grifola</taxon>
    </lineage>
</organism>
<evidence type="ECO:0000256" key="1">
    <source>
        <dbReference type="ARBA" id="ARBA00004123"/>
    </source>
</evidence>
<dbReference type="GO" id="GO:0003677">
    <property type="term" value="F:DNA binding"/>
    <property type="evidence" value="ECO:0007669"/>
    <property type="project" value="UniProtKB-KW"/>
</dbReference>
<dbReference type="GO" id="GO:0005634">
    <property type="term" value="C:nucleus"/>
    <property type="evidence" value="ECO:0007669"/>
    <property type="project" value="UniProtKB-SubCell"/>
</dbReference>
<evidence type="ECO:0000256" key="3">
    <source>
        <dbReference type="ARBA" id="ARBA00023125"/>
    </source>
</evidence>
<dbReference type="OMA" id="TIDRCHI"/>
<dbReference type="InterPro" id="IPR040260">
    <property type="entry name" value="RFA2-like"/>
</dbReference>
<dbReference type="OrthoDB" id="25571at2759"/>
<dbReference type="InterPro" id="IPR036388">
    <property type="entry name" value="WH-like_DNA-bd_sf"/>
</dbReference>
<dbReference type="Proteomes" id="UP000092993">
    <property type="component" value="Unassembled WGS sequence"/>
</dbReference>
<evidence type="ECO:0000256" key="5">
    <source>
        <dbReference type="SAM" id="MobiDB-lite"/>
    </source>
</evidence>
<protein>
    <submittedName>
        <fullName evidence="7">Replication factor A protein 2</fullName>
    </submittedName>
</protein>
<sequence length="289" mass="32149">MNPEINENLRNLRKSVVEGLRPVTIRQMTHATQAYDSAEFEIDGIEAHKVTTIAAIVDISGASNFIEYSLEDGTGGIKCRKWRDKFTGDIPRYEIGQYVRVVGEMSAWPWRAPTHLKMDSIREVSDPHEPYFHLLEAAFATLSYKCGPPPSSITKGLRRTIPTSANPERHSSPVINTAENIPPPIEPEQDHSEVMEVDPPHQRSPSPDEMEGIELSQVVERDPYSHLTVLQRGILLGILNAPPSEDGVHVSTIARGISRQGVTAEQVSDALDYLIDSGFIEPTIDRCHI</sequence>
<dbReference type="InterPro" id="IPR014892">
    <property type="entry name" value="RPA_C"/>
</dbReference>
<dbReference type="AlphaFoldDB" id="A0A1C7MFX3"/>
<keyword evidence="8" id="KW-1185">Reference proteome</keyword>
<evidence type="ECO:0000313" key="7">
    <source>
        <dbReference type="EMBL" id="OBZ75359.1"/>
    </source>
</evidence>
<comment type="caution">
    <text evidence="7">The sequence shown here is derived from an EMBL/GenBank/DDBJ whole genome shotgun (WGS) entry which is preliminary data.</text>
</comment>
<dbReference type="PANTHER" id="PTHR13989">
    <property type="entry name" value="REPLICATION PROTEIN A-RELATED"/>
    <property type="match status" value="1"/>
</dbReference>
<comment type="subcellular location">
    <subcellularLocation>
        <location evidence="1">Nucleus</location>
    </subcellularLocation>
</comment>
<dbReference type="Gene3D" id="2.40.50.140">
    <property type="entry name" value="Nucleic acid-binding proteins"/>
    <property type="match status" value="1"/>
</dbReference>
<dbReference type="EMBL" id="LUGG01000004">
    <property type="protein sequence ID" value="OBZ75359.1"/>
    <property type="molecule type" value="Genomic_DNA"/>
</dbReference>
<dbReference type="PANTHER" id="PTHR13989:SF16">
    <property type="entry name" value="REPLICATION PROTEIN A2"/>
    <property type="match status" value="1"/>
</dbReference>
<comment type="similarity">
    <text evidence="2">Belongs to the replication factor A protein 2 family.</text>
</comment>
<keyword evidence="4" id="KW-0539">Nucleus</keyword>
<dbReference type="SUPFAM" id="SSF50249">
    <property type="entry name" value="Nucleic acid-binding proteins"/>
    <property type="match status" value="1"/>
</dbReference>
<evidence type="ECO:0000256" key="2">
    <source>
        <dbReference type="ARBA" id="ARBA00007815"/>
    </source>
</evidence>
<feature type="domain" description="Replication protein A C-terminal" evidence="6">
    <location>
        <begin position="191"/>
        <end position="285"/>
    </location>
</feature>
<gene>
    <name evidence="7" type="primary">ssb2_1</name>
    <name evidence="7" type="ORF">A0H81_04311</name>
</gene>
<dbReference type="STRING" id="5627.A0A1C7MFX3"/>
<reference evidence="7 8" key="1">
    <citation type="submission" date="2016-03" db="EMBL/GenBank/DDBJ databases">
        <title>Whole genome sequencing of Grifola frondosa 9006-11.</title>
        <authorList>
            <person name="Min B."/>
            <person name="Park H."/>
            <person name="Kim J.-G."/>
            <person name="Cho H."/>
            <person name="Oh Y.-L."/>
            <person name="Kong W.-S."/>
            <person name="Choi I.-G."/>
        </authorList>
    </citation>
    <scope>NUCLEOTIDE SEQUENCE [LARGE SCALE GENOMIC DNA]</scope>
    <source>
        <strain evidence="7 8">9006-11</strain>
    </source>
</reference>
<evidence type="ECO:0000313" key="8">
    <source>
        <dbReference type="Proteomes" id="UP000092993"/>
    </source>
</evidence>
<feature type="region of interest" description="Disordered" evidence="5">
    <location>
        <begin position="163"/>
        <end position="191"/>
    </location>
</feature>
<evidence type="ECO:0000256" key="4">
    <source>
        <dbReference type="ARBA" id="ARBA00023242"/>
    </source>
</evidence>
<dbReference type="Pfam" id="PF08784">
    <property type="entry name" value="RPA_C"/>
    <property type="match status" value="1"/>
</dbReference>
<keyword evidence="3" id="KW-0238">DNA-binding</keyword>
<dbReference type="SUPFAM" id="SSF46785">
    <property type="entry name" value="Winged helix' DNA-binding domain"/>
    <property type="match status" value="1"/>
</dbReference>
<evidence type="ECO:0000259" key="6">
    <source>
        <dbReference type="Pfam" id="PF08784"/>
    </source>
</evidence>
<accession>A0A1C7MFX3</accession>
<name>A0A1C7MFX3_GRIFR</name>
<proteinExistence type="inferred from homology"/>
<dbReference type="InterPro" id="IPR012340">
    <property type="entry name" value="NA-bd_OB-fold"/>
</dbReference>
<dbReference type="InterPro" id="IPR036390">
    <property type="entry name" value="WH_DNA-bd_sf"/>
</dbReference>